<name>A0A8J4TCR4_CLAMG</name>
<accession>A0A8J4TCR4</accession>
<evidence type="ECO:0000313" key="3">
    <source>
        <dbReference type="Proteomes" id="UP000727407"/>
    </source>
</evidence>
<feature type="region of interest" description="Disordered" evidence="1">
    <location>
        <begin position="1"/>
        <end position="21"/>
    </location>
</feature>
<protein>
    <submittedName>
        <fullName evidence="2">Uncharacterized protein</fullName>
    </submittedName>
</protein>
<dbReference type="AlphaFoldDB" id="A0A8J4TCR4"/>
<reference evidence="2" key="1">
    <citation type="submission" date="2020-07" db="EMBL/GenBank/DDBJ databases">
        <title>Clarias magur genome sequencing, assembly and annotation.</title>
        <authorList>
            <person name="Kushwaha B."/>
            <person name="Kumar R."/>
            <person name="Das P."/>
            <person name="Joshi C.G."/>
            <person name="Kumar D."/>
            <person name="Nagpure N.S."/>
            <person name="Pandey M."/>
            <person name="Agarwal S."/>
            <person name="Srivastava S."/>
            <person name="Singh M."/>
            <person name="Sahoo L."/>
            <person name="Jayasankar P."/>
            <person name="Meher P.K."/>
            <person name="Koringa P.G."/>
            <person name="Iquebal M.A."/>
            <person name="Das S.P."/>
            <person name="Bit A."/>
            <person name="Patnaik S."/>
            <person name="Patel N."/>
            <person name="Shah T.M."/>
            <person name="Hinsu A."/>
            <person name="Jena J.K."/>
        </authorList>
    </citation>
    <scope>NUCLEOTIDE SEQUENCE</scope>
    <source>
        <strain evidence="2">CIFAMagur01</strain>
        <tissue evidence="2">Testis</tissue>
    </source>
</reference>
<evidence type="ECO:0000256" key="1">
    <source>
        <dbReference type="SAM" id="MobiDB-lite"/>
    </source>
</evidence>
<proteinExistence type="predicted"/>
<comment type="caution">
    <text evidence="2">The sequence shown here is derived from an EMBL/GenBank/DDBJ whole genome shotgun (WGS) entry which is preliminary data.</text>
</comment>
<evidence type="ECO:0000313" key="2">
    <source>
        <dbReference type="EMBL" id="KAF5888709.1"/>
    </source>
</evidence>
<dbReference type="Proteomes" id="UP000727407">
    <property type="component" value="Unassembled WGS sequence"/>
</dbReference>
<keyword evidence="3" id="KW-1185">Reference proteome</keyword>
<dbReference type="EMBL" id="QNUK01000933">
    <property type="protein sequence ID" value="KAF5888709.1"/>
    <property type="molecule type" value="Genomic_DNA"/>
</dbReference>
<organism evidence="2 3">
    <name type="scientific">Clarias magur</name>
    <name type="common">Asian catfish</name>
    <name type="synonym">Macropteronotus magur</name>
    <dbReference type="NCBI Taxonomy" id="1594786"/>
    <lineage>
        <taxon>Eukaryota</taxon>
        <taxon>Metazoa</taxon>
        <taxon>Chordata</taxon>
        <taxon>Craniata</taxon>
        <taxon>Vertebrata</taxon>
        <taxon>Euteleostomi</taxon>
        <taxon>Actinopterygii</taxon>
        <taxon>Neopterygii</taxon>
        <taxon>Teleostei</taxon>
        <taxon>Ostariophysi</taxon>
        <taxon>Siluriformes</taxon>
        <taxon>Clariidae</taxon>
        <taxon>Clarias</taxon>
    </lineage>
</organism>
<sequence length="141" mass="15491">MAPSEKKNGPTPEPWGTSGMKRKKVGEEIFHKVLHLVPELEVSEPASGCESVAGALHFQHESALKSEPTAAGITRTFSERSVEPQALCNLELVIPPLFIIPQQELHLSSLVLLLMYPWGFPIKGLLLSNPTLLQVKLDFSL</sequence>
<gene>
    <name evidence="2" type="ORF">DAT39_021591</name>
</gene>